<evidence type="ECO:0000256" key="9">
    <source>
        <dbReference type="ARBA" id="ARBA00023306"/>
    </source>
</evidence>
<keyword evidence="4 10" id="KW-1003">Cell membrane</keyword>
<dbReference type="PIRSF" id="PIRSF003097">
    <property type="entry name" value="FtsX"/>
    <property type="match status" value="1"/>
</dbReference>
<dbReference type="Pfam" id="PF02687">
    <property type="entry name" value="FtsX"/>
    <property type="match status" value="1"/>
</dbReference>
<dbReference type="InterPro" id="IPR040690">
    <property type="entry name" value="FtsX_ECD"/>
</dbReference>
<keyword evidence="7 11" id="KW-1133">Transmembrane helix</keyword>
<dbReference type="Pfam" id="PF18075">
    <property type="entry name" value="FtsX_ECD"/>
    <property type="match status" value="1"/>
</dbReference>
<dbReference type="Proteomes" id="UP000231071">
    <property type="component" value="Unassembled WGS sequence"/>
</dbReference>
<dbReference type="Gene3D" id="3.30.70.3040">
    <property type="match status" value="1"/>
</dbReference>
<gene>
    <name evidence="14" type="ORF">COY09_00270</name>
</gene>
<evidence type="ECO:0000256" key="8">
    <source>
        <dbReference type="ARBA" id="ARBA00023136"/>
    </source>
</evidence>
<dbReference type="EMBL" id="PFOI01000005">
    <property type="protein sequence ID" value="PIZ71689.1"/>
    <property type="molecule type" value="Genomic_DNA"/>
</dbReference>
<evidence type="ECO:0000313" key="14">
    <source>
        <dbReference type="EMBL" id="PIZ71689.1"/>
    </source>
</evidence>
<evidence type="ECO:0000259" key="13">
    <source>
        <dbReference type="Pfam" id="PF18075"/>
    </source>
</evidence>
<dbReference type="PANTHER" id="PTHR47755:SF1">
    <property type="entry name" value="CELL DIVISION PROTEIN FTSX"/>
    <property type="match status" value="1"/>
</dbReference>
<evidence type="ECO:0000256" key="5">
    <source>
        <dbReference type="ARBA" id="ARBA00022618"/>
    </source>
</evidence>
<keyword evidence="8 10" id="KW-0472">Membrane</keyword>
<sequence length="302" mass="32934">MLTNLKHVLKAGCLNFWRNKLLSFSTLAVMTLALLMVAGLLFLGVLSQSLVAALQGKVDVSVYFKPETNEKDVLSIKDIVEDLSPVAGVAYVSREQALDNFKQANINKDVYLESLKVLGDNPLGSVLQVRARQPQDYASIVGYLEGANFKDLIGTIDYRQHEPAIQKLMSVSSGIRKTGLVASLFLAFVAIMISFNTIRLAIFNQKEEVTVMRLVGASAWSIRGPFLVEGLLYGFIGSVVTILVFWPSLAVVSPRLTAVLSGVNLLSWFEGNILGIWGILLAVGIVLGLASSMIAIRKYLKV</sequence>
<feature type="transmembrane region" description="Helical" evidence="11">
    <location>
        <begin position="21"/>
        <end position="46"/>
    </location>
</feature>
<evidence type="ECO:0000256" key="10">
    <source>
        <dbReference type="PIRNR" id="PIRNR003097"/>
    </source>
</evidence>
<comment type="caution">
    <text evidence="14">The sequence shown here is derived from an EMBL/GenBank/DDBJ whole genome shotgun (WGS) entry which is preliminary data.</text>
</comment>
<dbReference type="InterPro" id="IPR004513">
    <property type="entry name" value="FtsX"/>
</dbReference>
<evidence type="ECO:0000256" key="7">
    <source>
        <dbReference type="ARBA" id="ARBA00022989"/>
    </source>
</evidence>
<feature type="transmembrane region" description="Helical" evidence="11">
    <location>
        <begin position="273"/>
        <end position="296"/>
    </location>
</feature>
<dbReference type="InterPro" id="IPR003838">
    <property type="entry name" value="ABC3_permease_C"/>
</dbReference>
<feature type="domain" description="FtsX extracellular" evidence="13">
    <location>
        <begin position="58"/>
        <end position="146"/>
    </location>
</feature>
<evidence type="ECO:0000256" key="3">
    <source>
        <dbReference type="ARBA" id="ARBA00021907"/>
    </source>
</evidence>
<keyword evidence="9 10" id="KW-0131">Cell cycle</keyword>
<evidence type="ECO:0000256" key="1">
    <source>
        <dbReference type="ARBA" id="ARBA00004651"/>
    </source>
</evidence>
<dbReference type="GO" id="GO:0005886">
    <property type="term" value="C:plasma membrane"/>
    <property type="evidence" value="ECO:0007669"/>
    <property type="project" value="UniProtKB-SubCell"/>
</dbReference>
<organism evidence="14 15">
    <name type="scientific">Candidatus Portnoybacteria bacterium CG_4_10_14_0_2_um_filter_39_11</name>
    <dbReference type="NCBI Taxonomy" id="1974797"/>
    <lineage>
        <taxon>Bacteria</taxon>
        <taxon>Candidatus Portnoyibacteriota</taxon>
    </lineage>
</organism>
<keyword evidence="6 11" id="KW-0812">Transmembrane</keyword>
<comment type="subcellular location">
    <subcellularLocation>
        <location evidence="1">Cell membrane</location>
        <topology evidence="1">Multi-pass membrane protein</topology>
    </subcellularLocation>
</comment>
<evidence type="ECO:0000256" key="2">
    <source>
        <dbReference type="ARBA" id="ARBA00007379"/>
    </source>
</evidence>
<protein>
    <recommendedName>
        <fullName evidence="3 10">Cell division protein FtsX</fullName>
    </recommendedName>
</protein>
<comment type="similarity">
    <text evidence="2 10">Belongs to the ABC-4 integral membrane protein family. FtsX subfamily.</text>
</comment>
<evidence type="ECO:0000256" key="6">
    <source>
        <dbReference type="ARBA" id="ARBA00022692"/>
    </source>
</evidence>
<proteinExistence type="inferred from homology"/>
<evidence type="ECO:0000256" key="11">
    <source>
        <dbReference type="SAM" id="Phobius"/>
    </source>
</evidence>
<keyword evidence="5 10" id="KW-0132">Cell division</keyword>
<feature type="transmembrane region" description="Helical" evidence="11">
    <location>
        <begin position="180"/>
        <end position="203"/>
    </location>
</feature>
<feature type="transmembrane region" description="Helical" evidence="11">
    <location>
        <begin position="231"/>
        <end position="253"/>
    </location>
</feature>
<reference evidence="15" key="1">
    <citation type="submission" date="2017-09" db="EMBL/GenBank/DDBJ databases">
        <title>Depth-based differentiation of microbial function through sediment-hosted aquifers and enrichment of novel symbionts in the deep terrestrial subsurface.</title>
        <authorList>
            <person name="Probst A.J."/>
            <person name="Ladd B."/>
            <person name="Jarett J.K."/>
            <person name="Geller-Mcgrath D.E."/>
            <person name="Sieber C.M.K."/>
            <person name="Emerson J.B."/>
            <person name="Anantharaman K."/>
            <person name="Thomas B.C."/>
            <person name="Malmstrom R."/>
            <person name="Stieglmeier M."/>
            <person name="Klingl A."/>
            <person name="Woyke T."/>
            <person name="Ryan C.M."/>
            <person name="Banfield J.F."/>
        </authorList>
    </citation>
    <scope>NUCLEOTIDE SEQUENCE [LARGE SCALE GENOMIC DNA]</scope>
</reference>
<evidence type="ECO:0000313" key="15">
    <source>
        <dbReference type="Proteomes" id="UP000231071"/>
    </source>
</evidence>
<feature type="domain" description="ABC3 transporter permease C-terminal" evidence="12">
    <location>
        <begin position="181"/>
        <end position="301"/>
    </location>
</feature>
<dbReference type="GO" id="GO:0051301">
    <property type="term" value="P:cell division"/>
    <property type="evidence" value="ECO:0007669"/>
    <property type="project" value="UniProtKB-KW"/>
</dbReference>
<evidence type="ECO:0000259" key="12">
    <source>
        <dbReference type="Pfam" id="PF02687"/>
    </source>
</evidence>
<accession>A0A2M7UKD8</accession>
<evidence type="ECO:0000256" key="4">
    <source>
        <dbReference type="ARBA" id="ARBA00022475"/>
    </source>
</evidence>
<dbReference type="PANTHER" id="PTHR47755">
    <property type="entry name" value="CELL DIVISION PROTEIN FTSX"/>
    <property type="match status" value="1"/>
</dbReference>
<dbReference type="AlphaFoldDB" id="A0A2M7UKD8"/>
<name>A0A2M7UKD8_9BACT</name>